<protein>
    <submittedName>
        <fullName evidence="1">DUF488 domain-containing protein</fullName>
    </submittedName>
</protein>
<dbReference type="InterPro" id="IPR052552">
    <property type="entry name" value="YeaO-like"/>
</dbReference>
<reference evidence="1 2" key="1">
    <citation type="submission" date="2018-05" db="EMBL/GenBank/DDBJ databases">
        <title>Genetic diversity of glacier-inhabiting Cryobacterium bacteria in China and description of Cryobacterium mengkeensis sp. nov. and Arthrobacter glacialis sp. nov.</title>
        <authorList>
            <person name="Liu Q."/>
            <person name="Xin Y.-H."/>
        </authorList>
    </citation>
    <scope>NUCLEOTIDE SEQUENCE [LARGE SCALE GENOMIC DNA]</scope>
    <source>
        <strain evidence="1 2">LI2</strain>
    </source>
</reference>
<dbReference type="PANTHER" id="PTHR36849">
    <property type="entry name" value="CYTOPLASMIC PROTEIN-RELATED"/>
    <property type="match status" value="1"/>
</dbReference>
<accession>A0A2V5LJZ3</accession>
<dbReference type="Pfam" id="PF22752">
    <property type="entry name" value="DUF488-N3i"/>
    <property type="match status" value="1"/>
</dbReference>
<gene>
    <name evidence="1" type="ORF">CVV68_10530</name>
</gene>
<proteinExistence type="predicted"/>
<dbReference type="PANTHER" id="PTHR36849:SF1">
    <property type="entry name" value="CYTOPLASMIC PROTEIN"/>
    <property type="match status" value="1"/>
</dbReference>
<name>A0A2V5LJZ3_9MICC</name>
<evidence type="ECO:0000313" key="1">
    <source>
        <dbReference type="EMBL" id="PYI67510.1"/>
    </source>
</evidence>
<keyword evidence="2" id="KW-1185">Reference proteome</keyword>
<dbReference type="EMBL" id="QJVD01000009">
    <property type="protein sequence ID" value="PYI67510.1"/>
    <property type="molecule type" value="Genomic_DNA"/>
</dbReference>
<dbReference type="AlphaFoldDB" id="A0A2V5LJZ3"/>
<evidence type="ECO:0000313" key="2">
    <source>
        <dbReference type="Proteomes" id="UP000247832"/>
    </source>
</evidence>
<dbReference type="Proteomes" id="UP000247832">
    <property type="component" value="Unassembled WGS sequence"/>
</dbReference>
<organism evidence="1 2">
    <name type="scientific">Arthrobacter livingstonensis</name>
    <dbReference type="NCBI Taxonomy" id="670078"/>
    <lineage>
        <taxon>Bacteria</taxon>
        <taxon>Bacillati</taxon>
        <taxon>Actinomycetota</taxon>
        <taxon>Actinomycetes</taxon>
        <taxon>Micrococcales</taxon>
        <taxon>Micrococcaceae</taxon>
        <taxon>Arthrobacter</taxon>
    </lineage>
</organism>
<comment type="caution">
    <text evidence="1">The sequence shown here is derived from an EMBL/GenBank/DDBJ whole genome shotgun (WGS) entry which is preliminary data.</text>
</comment>
<sequence>MGTLRILRVYEDPEPDEYRVLVDRLWPRGEKKDRVDVWLKEAGPSTEVRNAFGHQPEHFATFVKDYRAELKHNPAAGETRGLAGEHARVVLLYSAKDRHQNQAAVLLDFLNGVATEVG</sequence>
<dbReference type="OrthoDB" id="9790745at2"/>